<evidence type="ECO:0000259" key="1">
    <source>
        <dbReference type="Pfam" id="PF06568"/>
    </source>
</evidence>
<gene>
    <name evidence="2" type="ORF">SAMN05216175_103341</name>
</gene>
<dbReference type="EMBL" id="FOOU01000003">
    <property type="protein sequence ID" value="SFG12723.1"/>
    <property type="molecule type" value="Genomic_DNA"/>
</dbReference>
<protein>
    <submittedName>
        <fullName evidence="2">Uncharacterized conserved protein YjiS, DUF1127 family</fullName>
    </submittedName>
</protein>
<evidence type="ECO:0000313" key="2">
    <source>
        <dbReference type="EMBL" id="SFG12723.1"/>
    </source>
</evidence>
<dbReference type="AlphaFoldDB" id="A0A1I2PB34"/>
<organism evidence="2 3">
    <name type="scientific">Neptunomonas qingdaonensis</name>
    <dbReference type="NCBI Taxonomy" id="1045558"/>
    <lineage>
        <taxon>Bacteria</taxon>
        <taxon>Pseudomonadati</taxon>
        <taxon>Pseudomonadota</taxon>
        <taxon>Gammaproteobacteria</taxon>
        <taxon>Oceanospirillales</taxon>
        <taxon>Oceanospirillaceae</taxon>
        <taxon>Neptunomonas</taxon>
    </lineage>
</organism>
<dbReference type="RefSeq" id="WP_090726001.1">
    <property type="nucleotide sequence ID" value="NZ_FOOU01000003.1"/>
</dbReference>
<name>A0A1I2PB34_9GAMM</name>
<dbReference type="STRING" id="1045558.SAMN05216175_103341"/>
<accession>A0A1I2PB34</accession>
<dbReference type="Proteomes" id="UP000198623">
    <property type="component" value="Unassembled WGS sequence"/>
</dbReference>
<feature type="domain" description="YjiS-like" evidence="1">
    <location>
        <begin position="11"/>
        <end position="45"/>
    </location>
</feature>
<dbReference type="Pfam" id="PF06568">
    <property type="entry name" value="YjiS-like"/>
    <property type="match status" value="1"/>
</dbReference>
<dbReference type="InterPro" id="IPR009506">
    <property type="entry name" value="YjiS-like"/>
</dbReference>
<keyword evidence="3" id="KW-1185">Reference proteome</keyword>
<evidence type="ECO:0000313" key="3">
    <source>
        <dbReference type="Proteomes" id="UP000198623"/>
    </source>
</evidence>
<sequence length="56" mass="6552">MIIIEMLRRILQRLGALQQRQHSRRQLAALDRRALKDIGISPEDALSEAQKPFWRG</sequence>
<proteinExistence type="predicted"/>
<reference evidence="3" key="1">
    <citation type="submission" date="2016-10" db="EMBL/GenBank/DDBJ databases">
        <authorList>
            <person name="Varghese N."/>
            <person name="Submissions S."/>
        </authorList>
    </citation>
    <scope>NUCLEOTIDE SEQUENCE [LARGE SCALE GENOMIC DNA]</scope>
    <source>
        <strain evidence="3">CGMCC 1.10971</strain>
    </source>
</reference>